<evidence type="ECO:0000256" key="4">
    <source>
        <dbReference type="ARBA" id="ARBA00022723"/>
    </source>
</evidence>
<dbReference type="EMBL" id="CP034015">
    <property type="protein sequence ID" value="AZG73705.1"/>
    <property type="molecule type" value="Genomic_DNA"/>
</dbReference>
<accession>A0A3G8LX10</accession>
<keyword evidence="3" id="KW-0548">Nucleotidyltransferase</keyword>
<keyword evidence="5" id="KW-0460">Magnesium</keyword>
<dbReference type="PRINTS" id="PR00866">
    <property type="entry name" value="RNADNAPOLMS"/>
</dbReference>
<feature type="domain" description="Reverse transcriptase" evidence="10">
    <location>
        <begin position="15"/>
        <end position="236"/>
    </location>
</feature>
<dbReference type="NCBIfam" id="NF038233">
    <property type="entry name" value="retron_St85_RT"/>
    <property type="match status" value="1"/>
</dbReference>
<dbReference type="RefSeq" id="WP_124731243.1">
    <property type="nucleotide sequence ID" value="NZ_CP034015.1"/>
</dbReference>
<dbReference type="OrthoDB" id="7055795at2"/>
<keyword evidence="7" id="KW-0051">Antiviral defense</keyword>
<evidence type="ECO:0000313" key="11">
    <source>
        <dbReference type="EMBL" id="AZG73705.1"/>
    </source>
</evidence>
<comment type="catalytic activity">
    <reaction evidence="9">
        <text>DNA(n) + a 2'-deoxyribonucleoside 5'-triphosphate = DNA(n+1) + diphosphate</text>
        <dbReference type="Rhea" id="RHEA:22508"/>
        <dbReference type="Rhea" id="RHEA-COMP:17339"/>
        <dbReference type="Rhea" id="RHEA-COMP:17340"/>
        <dbReference type="ChEBI" id="CHEBI:33019"/>
        <dbReference type="ChEBI" id="CHEBI:61560"/>
        <dbReference type="ChEBI" id="CHEBI:173112"/>
        <dbReference type="EC" id="2.7.7.49"/>
    </reaction>
</comment>
<dbReference type="GO" id="GO:0003723">
    <property type="term" value="F:RNA binding"/>
    <property type="evidence" value="ECO:0007669"/>
    <property type="project" value="InterPro"/>
</dbReference>
<dbReference type="SUPFAM" id="SSF56672">
    <property type="entry name" value="DNA/RNA polymerases"/>
    <property type="match status" value="1"/>
</dbReference>
<evidence type="ECO:0000256" key="8">
    <source>
        <dbReference type="ARBA" id="ARBA00034120"/>
    </source>
</evidence>
<sequence>MELISKVAEHLGLPMHELISNMRSAPSMYKAFSIKKRNGGDRIIRQPSPFVKNIQRAIVDIVFSGIDRSEFSMAYEKGRSIKDNALIHTGADFLLKMDFKDFFPSIKPSDLFRTLGDLGYDFNDLDRMFLSRYLFVEVGSLLELSIGAPSSPMLSNLVMKHFDIAIGDFCHKNSIRYSRYADDLTFSGCCYKDLKKVEAHVVHIISLDNKSNLLVNDKKTRLIGKGRSQRVTGVILTHDGNISVGRNLRKKIRGLVHLYSNKKLNNSDIPYLHGIISHMRNIEPEYYEKLIVLHGDVLFKRLAKQSYAIGKHLRCAHLKTGLVK</sequence>
<evidence type="ECO:0000256" key="9">
    <source>
        <dbReference type="ARBA" id="ARBA00048173"/>
    </source>
</evidence>
<dbReference type="InterPro" id="IPR051083">
    <property type="entry name" value="GrpII_Intron_Splice-Mob/Def"/>
</dbReference>
<keyword evidence="2" id="KW-0808">Transferase</keyword>
<dbReference type="InterPro" id="IPR000123">
    <property type="entry name" value="Reverse_transcriptase_msDNA"/>
</dbReference>
<reference evidence="12" key="1">
    <citation type="submission" date="2018-11" db="EMBL/GenBank/DDBJ databases">
        <title>Shewanella sp. M2.</title>
        <authorList>
            <person name="Hwang Y.J."/>
            <person name="Hwang C.Y."/>
        </authorList>
    </citation>
    <scope>NUCLEOTIDE SEQUENCE [LARGE SCALE GENOMIC DNA]</scope>
    <source>
        <strain evidence="12">LMG 19866</strain>
    </source>
</reference>
<evidence type="ECO:0000256" key="6">
    <source>
        <dbReference type="ARBA" id="ARBA00022918"/>
    </source>
</evidence>
<gene>
    <name evidence="11" type="ORF">EGC82_13595</name>
</gene>
<keyword evidence="6 11" id="KW-0695">RNA-directed DNA polymerase</keyword>
<dbReference type="PANTHER" id="PTHR34047:SF7">
    <property type="entry name" value="RNA-DIRECTED DNA POLYMERASE"/>
    <property type="match status" value="1"/>
</dbReference>
<dbReference type="KEGG" id="slj:EGC82_13595"/>
<name>A0A3G8LX10_9GAMM</name>
<dbReference type="GO" id="GO:0046872">
    <property type="term" value="F:metal ion binding"/>
    <property type="evidence" value="ECO:0007669"/>
    <property type="project" value="UniProtKB-KW"/>
</dbReference>
<keyword evidence="4" id="KW-0479">Metal-binding</keyword>
<evidence type="ECO:0000256" key="5">
    <source>
        <dbReference type="ARBA" id="ARBA00022842"/>
    </source>
</evidence>
<dbReference type="Proteomes" id="UP000278035">
    <property type="component" value="Chromosome"/>
</dbReference>
<dbReference type="AlphaFoldDB" id="A0A3G8LX10"/>
<keyword evidence="12" id="KW-1185">Reference proteome</keyword>
<evidence type="ECO:0000259" key="10">
    <source>
        <dbReference type="PROSITE" id="PS50878"/>
    </source>
</evidence>
<comment type="similarity">
    <text evidence="8">Belongs to the bacterial reverse transcriptase family.</text>
</comment>
<evidence type="ECO:0000256" key="3">
    <source>
        <dbReference type="ARBA" id="ARBA00022695"/>
    </source>
</evidence>
<evidence type="ECO:0000256" key="2">
    <source>
        <dbReference type="ARBA" id="ARBA00022679"/>
    </source>
</evidence>
<proteinExistence type="inferred from homology"/>
<dbReference type="GO" id="GO:0051607">
    <property type="term" value="P:defense response to virus"/>
    <property type="evidence" value="ECO:0007669"/>
    <property type="project" value="UniProtKB-KW"/>
</dbReference>
<dbReference type="Pfam" id="PF00078">
    <property type="entry name" value="RVT_1"/>
    <property type="match status" value="1"/>
</dbReference>
<evidence type="ECO:0000313" key="12">
    <source>
        <dbReference type="Proteomes" id="UP000278035"/>
    </source>
</evidence>
<dbReference type="GO" id="GO:0003964">
    <property type="term" value="F:RNA-directed DNA polymerase activity"/>
    <property type="evidence" value="ECO:0007669"/>
    <property type="project" value="UniProtKB-KW"/>
</dbReference>
<dbReference type="InterPro" id="IPR043502">
    <property type="entry name" value="DNA/RNA_pol_sf"/>
</dbReference>
<dbReference type="PROSITE" id="PS50878">
    <property type="entry name" value="RT_POL"/>
    <property type="match status" value="1"/>
</dbReference>
<evidence type="ECO:0000256" key="7">
    <source>
        <dbReference type="ARBA" id="ARBA00023118"/>
    </source>
</evidence>
<dbReference type="EC" id="2.7.7.49" evidence="1"/>
<dbReference type="CDD" id="cd03487">
    <property type="entry name" value="RT_Bac_retron_II"/>
    <property type="match status" value="1"/>
</dbReference>
<dbReference type="InterPro" id="IPR000477">
    <property type="entry name" value="RT_dom"/>
</dbReference>
<evidence type="ECO:0000256" key="1">
    <source>
        <dbReference type="ARBA" id="ARBA00012493"/>
    </source>
</evidence>
<organism evidence="11 12">
    <name type="scientific">Shewanella livingstonensis</name>
    <dbReference type="NCBI Taxonomy" id="150120"/>
    <lineage>
        <taxon>Bacteria</taxon>
        <taxon>Pseudomonadati</taxon>
        <taxon>Pseudomonadota</taxon>
        <taxon>Gammaproteobacteria</taxon>
        <taxon>Alteromonadales</taxon>
        <taxon>Shewanellaceae</taxon>
        <taxon>Shewanella</taxon>
    </lineage>
</organism>
<dbReference type="PANTHER" id="PTHR34047">
    <property type="entry name" value="NUCLEAR INTRON MATURASE 1, MITOCHONDRIAL-RELATED"/>
    <property type="match status" value="1"/>
</dbReference>
<protein>
    <recommendedName>
        <fullName evidence="1">RNA-directed DNA polymerase</fullName>
        <ecNumber evidence="1">2.7.7.49</ecNumber>
    </recommendedName>
</protein>